<evidence type="ECO:0000313" key="3">
    <source>
        <dbReference type="Proteomes" id="UP000319852"/>
    </source>
</evidence>
<keyword evidence="3" id="KW-1185">Reference proteome</keyword>
<dbReference type="Proteomes" id="UP000319852">
    <property type="component" value="Chromosome"/>
</dbReference>
<dbReference type="KEGG" id="amob:HG15A2_14190"/>
<accession>A0A517MTD5</accession>
<dbReference type="OrthoDB" id="9853416at2"/>
<feature type="region of interest" description="Disordered" evidence="1">
    <location>
        <begin position="141"/>
        <end position="173"/>
    </location>
</feature>
<dbReference type="AlphaFoldDB" id="A0A517MTD5"/>
<protein>
    <submittedName>
        <fullName evidence="2">Uncharacterized protein</fullName>
    </submittedName>
</protein>
<name>A0A517MTD5_9BACT</name>
<feature type="compositionally biased region" description="Basic residues" evidence="1">
    <location>
        <begin position="163"/>
        <end position="173"/>
    </location>
</feature>
<reference evidence="2 3" key="1">
    <citation type="submission" date="2019-02" db="EMBL/GenBank/DDBJ databases">
        <title>Deep-cultivation of Planctomycetes and their phenomic and genomic characterization uncovers novel biology.</title>
        <authorList>
            <person name="Wiegand S."/>
            <person name="Jogler M."/>
            <person name="Boedeker C."/>
            <person name="Pinto D."/>
            <person name="Vollmers J."/>
            <person name="Rivas-Marin E."/>
            <person name="Kohn T."/>
            <person name="Peeters S.H."/>
            <person name="Heuer A."/>
            <person name="Rast P."/>
            <person name="Oberbeckmann S."/>
            <person name="Bunk B."/>
            <person name="Jeske O."/>
            <person name="Meyerdierks A."/>
            <person name="Storesund J.E."/>
            <person name="Kallscheuer N."/>
            <person name="Luecker S."/>
            <person name="Lage O.M."/>
            <person name="Pohl T."/>
            <person name="Merkel B.J."/>
            <person name="Hornburger P."/>
            <person name="Mueller R.-W."/>
            <person name="Bruemmer F."/>
            <person name="Labrenz M."/>
            <person name="Spormann A.M."/>
            <person name="Op den Camp H."/>
            <person name="Overmann J."/>
            <person name="Amann R."/>
            <person name="Jetten M.S.M."/>
            <person name="Mascher T."/>
            <person name="Medema M.H."/>
            <person name="Devos D.P."/>
            <person name="Kaster A.-K."/>
            <person name="Ovreas L."/>
            <person name="Rohde M."/>
            <person name="Galperin M.Y."/>
            <person name="Jogler C."/>
        </authorList>
    </citation>
    <scope>NUCLEOTIDE SEQUENCE [LARGE SCALE GENOMIC DNA]</scope>
    <source>
        <strain evidence="2 3">HG15A2</strain>
    </source>
</reference>
<gene>
    <name evidence="2" type="ORF">HG15A2_14190</name>
</gene>
<proteinExistence type="predicted"/>
<evidence type="ECO:0000313" key="2">
    <source>
        <dbReference type="EMBL" id="QDS98146.1"/>
    </source>
</evidence>
<organism evidence="2 3">
    <name type="scientific">Adhaeretor mobilis</name>
    <dbReference type="NCBI Taxonomy" id="1930276"/>
    <lineage>
        <taxon>Bacteria</taxon>
        <taxon>Pseudomonadati</taxon>
        <taxon>Planctomycetota</taxon>
        <taxon>Planctomycetia</taxon>
        <taxon>Pirellulales</taxon>
        <taxon>Lacipirellulaceae</taxon>
        <taxon>Adhaeretor</taxon>
    </lineage>
</organism>
<dbReference type="EMBL" id="CP036263">
    <property type="protein sequence ID" value="QDS98146.1"/>
    <property type="molecule type" value="Genomic_DNA"/>
</dbReference>
<sequence length="173" mass="18733">MKTPNTTNGTPADGEARKQAAHVLLEVRLESYVREARRVLLQALLDNGTATIDDVRAVVTLPDGMNPKVFGAIPGVLARAGIVRRRTWTPTARAIAHARTVSVWELVDSVKAQLWLDRHKPLPELTTGDQLLFDKFDAKKSETPTAGTAGASIASTPSTSVLKTKKRKESNNG</sequence>
<feature type="compositionally biased region" description="Low complexity" evidence="1">
    <location>
        <begin position="143"/>
        <end position="160"/>
    </location>
</feature>
<dbReference type="RefSeq" id="WP_145059086.1">
    <property type="nucleotide sequence ID" value="NZ_CP036263.1"/>
</dbReference>
<evidence type="ECO:0000256" key="1">
    <source>
        <dbReference type="SAM" id="MobiDB-lite"/>
    </source>
</evidence>